<dbReference type="RefSeq" id="WP_262840397.1">
    <property type="nucleotide sequence ID" value="NZ_JANZYP010000001.1"/>
</dbReference>
<evidence type="ECO:0000256" key="6">
    <source>
        <dbReference type="SAM" id="Phobius"/>
    </source>
</evidence>
<evidence type="ECO:0000313" key="7">
    <source>
        <dbReference type="EMBL" id="MFC4587703.1"/>
    </source>
</evidence>
<dbReference type="PANTHER" id="PTHR30086:SF20">
    <property type="entry name" value="ARGININE EXPORTER PROTEIN ARGO-RELATED"/>
    <property type="match status" value="1"/>
</dbReference>
<evidence type="ECO:0000256" key="1">
    <source>
        <dbReference type="ARBA" id="ARBA00004651"/>
    </source>
</evidence>
<dbReference type="PIRSF" id="PIRSF006324">
    <property type="entry name" value="LeuE"/>
    <property type="match status" value="1"/>
</dbReference>
<dbReference type="EMBL" id="JBHSFN010000009">
    <property type="protein sequence ID" value="MFC4587703.1"/>
    <property type="molecule type" value="Genomic_DNA"/>
</dbReference>
<evidence type="ECO:0000256" key="4">
    <source>
        <dbReference type="ARBA" id="ARBA00022989"/>
    </source>
</evidence>
<evidence type="ECO:0000313" key="8">
    <source>
        <dbReference type="Proteomes" id="UP001595891"/>
    </source>
</evidence>
<keyword evidence="2" id="KW-1003">Cell membrane</keyword>
<evidence type="ECO:0000256" key="2">
    <source>
        <dbReference type="ARBA" id="ARBA00022475"/>
    </source>
</evidence>
<protein>
    <submittedName>
        <fullName evidence="7">LysE family translocator</fullName>
    </submittedName>
</protein>
<dbReference type="PANTHER" id="PTHR30086">
    <property type="entry name" value="ARGININE EXPORTER PROTEIN ARGO"/>
    <property type="match status" value="1"/>
</dbReference>
<keyword evidence="8" id="KW-1185">Reference proteome</keyword>
<dbReference type="InterPro" id="IPR001123">
    <property type="entry name" value="LeuE-type"/>
</dbReference>
<accession>A0ABV9EEB5</accession>
<gene>
    <name evidence="7" type="ORF">ACFO8L_16535</name>
</gene>
<proteinExistence type="predicted"/>
<evidence type="ECO:0000256" key="5">
    <source>
        <dbReference type="ARBA" id="ARBA00023136"/>
    </source>
</evidence>
<feature type="transmembrane region" description="Helical" evidence="6">
    <location>
        <begin position="39"/>
        <end position="64"/>
    </location>
</feature>
<comment type="subcellular location">
    <subcellularLocation>
        <location evidence="1">Cell membrane</location>
        <topology evidence="1">Multi-pass membrane protein</topology>
    </subcellularLocation>
</comment>
<dbReference type="Pfam" id="PF01810">
    <property type="entry name" value="LysE"/>
    <property type="match status" value="1"/>
</dbReference>
<feature type="transmembrane region" description="Helical" evidence="6">
    <location>
        <begin position="162"/>
        <end position="180"/>
    </location>
</feature>
<feature type="transmembrane region" description="Helical" evidence="6">
    <location>
        <begin position="124"/>
        <end position="142"/>
    </location>
</feature>
<keyword evidence="4 6" id="KW-1133">Transmembrane helix</keyword>
<reference evidence="8" key="1">
    <citation type="journal article" date="2019" name="Int. J. Syst. Evol. Microbiol.">
        <title>The Global Catalogue of Microorganisms (GCM) 10K type strain sequencing project: providing services to taxonomists for standard genome sequencing and annotation.</title>
        <authorList>
            <consortium name="The Broad Institute Genomics Platform"/>
            <consortium name="The Broad Institute Genome Sequencing Center for Infectious Disease"/>
            <person name="Wu L."/>
            <person name="Ma J."/>
        </authorList>
    </citation>
    <scope>NUCLEOTIDE SEQUENCE [LARGE SCALE GENOMIC DNA]</scope>
    <source>
        <strain evidence="8">CCUG 49560</strain>
    </source>
</reference>
<dbReference type="Proteomes" id="UP001595891">
    <property type="component" value="Unassembled WGS sequence"/>
</dbReference>
<comment type="caution">
    <text evidence="7">The sequence shown here is derived from an EMBL/GenBank/DDBJ whole genome shotgun (WGS) entry which is preliminary data.</text>
</comment>
<keyword evidence="5 6" id="KW-0472">Membrane</keyword>
<keyword evidence="3 6" id="KW-0812">Transmembrane</keyword>
<sequence>MLSSLASFAVVAALMTIVPGLDTALVLRAAVTGGRRQAFATALGINTGVLIWGAGAAAGVSALLTASEAAYTVLRYAGAAYMVWLGASMLWRARRGAANGPAAEQAPVPGGAGRAWTRGLATNLLNPKIGVFYVALLPQFIPEGAPHLLTGVLLALVHNLEGFAWFTLLIFGTELARGVLSREPVRRAADRITGTVLIGLGVRLALAAD</sequence>
<organism evidence="7 8">
    <name type="scientific">Sphaerisporangium corydalis</name>
    <dbReference type="NCBI Taxonomy" id="1441875"/>
    <lineage>
        <taxon>Bacteria</taxon>
        <taxon>Bacillati</taxon>
        <taxon>Actinomycetota</taxon>
        <taxon>Actinomycetes</taxon>
        <taxon>Streptosporangiales</taxon>
        <taxon>Streptosporangiaceae</taxon>
        <taxon>Sphaerisporangium</taxon>
    </lineage>
</organism>
<feature type="transmembrane region" description="Helical" evidence="6">
    <location>
        <begin position="70"/>
        <end position="91"/>
    </location>
</feature>
<name>A0ABV9EEB5_9ACTN</name>
<feature type="transmembrane region" description="Helical" evidence="6">
    <location>
        <begin position="6"/>
        <end position="27"/>
    </location>
</feature>
<evidence type="ECO:0000256" key="3">
    <source>
        <dbReference type="ARBA" id="ARBA00022692"/>
    </source>
</evidence>